<keyword evidence="3" id="KW-1185">Reference proteome</keyword>
<evidence type="ECO:0000256" key="1">
    <source>
        <dbReference type="SAM" id="Phobius"/>
    </source>
</evidence>
<dbReference type="EMBL" id="JAEMNV010000005">
    <property type="protein sequence ID" value="MBJ8340816.1"/>
    <property type="molecule type" value="Genomic_DNA"/>
</dbReference>
<keyword evidence="1" id="KW-1133">Transmembrane helix</keyword>
<feature type="transmembrane region" description="Helical" evidence="1">
    <location>
        <begin position="338"/>
        <end position="357"/>
    </location>
</feature>
<feature type="transmembrane region" description="Helical" evidence="1">
    <location>
        <begin position="209"/>
        <end position="230"/>
    </location>
</feature>
<feature type="transmembrane region" description="Helical" evidence="1">
    <location>
        <begin position="309"/>
        <end position="332"/>
    </location>
</feature>
<dbReference type="AlphaFoldDB" id="A0A934U4W0"/>
<dbReference type="RefSeq" id="WP_199705670.1">
    <property type="nucleotide sequence ID" value="NZ_JAEMNV010000005.1"/>
</dbReference>
<protein>
    <submittedName>
        <fullName evidence="2">ZIP family metal transporter</fullName>
    </submittedName>
</protein>
<feature type="transmembrane region" description="Helical" evidence="1">
    <location>
        <begin position="178"/>
        <end position="197"/>
    </location>
</feature>
<feature type="transmembrane region" description="Helical" evidence="1">
    <location>
        <begin position="12"/>
        <end position="33"/>
    </location>
</feature>
<feature type="transmembrane region" description="Helical" evidence="1">
    <location>
        <begin position="369"/>
        <end position="391"/>
    </location>
</feature>
<proteinExistence type="predicted"/>
<dbReference type="Proteomes" id="UP000655868">
    <property type="component" value="Unassembled WGS sequence"/>
</dbReference>
<feature type="transmembrane region" description="Helical" evidence="1">
    <location>
        <begin position="267"/>
        <end position="288"/>
    </location>
</feature>
<gene>
    <name evidence="2" type="ORF">JGU71_18170</name>
</gene>
<keyword evidence="1" id="KW-0472">Membrane</keyword>
<accession>A0A934U4W0</accession>
<reference evidence="2" key="1">
    <citation type="submission" date="2020-12" db="EMBL/GenBank/DDBJ databases">
        <title>Antrihabitans popcorni sp. nov. and Antrihabitans auranticaus sp. nov., isolated from a larva cave.</title>
        <authorList>
            <person name="Lee S.D."/>
            <person name="Kim I.S."/>
        </authorList>
    </citation>
    <scope>NUCLEOTIDE SEQUENCE</scope>
    <source>
        <strain evidence="2">YC3-6</strain>
    </source>
</reference>
<evidence type="ECO:0000313" key="2">
    <source>
        <dbReference type="EMBL" id="MBJ8340816.1"/>
    </source>
</evidence>
<organism evidence="2 3">
    <name type="scientific">Antrihabitans stalagmiti</name>
    <dbReference type="NCBI Taxonomy" id="2799499"/>
    <lineage>
        <taxon>Bacteria</taxon>
        <taxon>Bacillati</taxon>
        <taxon>Actinomycetota</taxon>
        <taxon>Actinomycetes</taxon>
        <taxon>Mycobacteriales</taxon>
        <taxon>Nocardiaceae</taxon>
        <taxon>Antrihabitans</taxon>
    </lineage>
</organism>
<comment type="caution">
    <text evidence="2">The sequence shown here is derived from an EMBL/GenBank/DDBJ whole genome shotgun (WGS) entry which is preliminary data.</text>
</comment>
<keyword evidence="1" id="KW-0812">Transmembrane</keyword>
<evidence type="ECO:0000313" key="3">
    <source>
        <dbReference type="Proteomes" id="UP000655868"/>
    </source>
</evidence>
<feature type="transmembrane region" description="Helical" evidence="1">
    <location>
        <begin position="141"/>
        <end position="166"/>
    </location>
</feature>
<feature type="transmembrane region" description="Helical" evidence="1">
    <location>
        <begin position="242"/>
        <end position="261"/>
    </location>
</feature>
<sequence>MTQADAAERRRWWLPAALSVLLIAAALAGLAVLGGHSLPDRVGPPVEELSVETTRFTSGEIELTVRNTGPDPVSIGQVFVNDVYVDFAGAEDPIRRLESETLLLKYPWQDGQPYTVSMLTSTGVVIEHAIALAVATPEPTLSFFALMALLGTYVGILPVVLGMMLLPVMRQAGESMVRLLLAFTVGLLLFLTVDGISEGLEIGGMSGGAFGGAELVILGAVVAFLILTAVDRYLRDRHPGGATGVRLAAMVAVGIGLHNFGEGLAIGSAYAIGELALGASLVVGFALHNTTEGIAIVAPLTRRASRPPLWILGVLGLAAGAPAIVGAVVGATVNNAELSALLLGVGVGAIVQVIVQLAPSLAGSARGKVGGTVVLAILGGVVVMYGTGLLVPA</sequence>
<name>A0A934U4W0_9NOCA</name>